<gene>
    <name evidence="2" type="ORF">I6U48_19810</name>
</gene>
<evidence type="ECO:0000259" key="1">
    <source>
        <dbReference type="Pfam" id="PF03466"/>
    </source>
</evidence>
<reference evidence="2" key="1">
    <citation type="submission" date="2020-12" db="EMBL/GenBank/DDBJ databases">
        <title>Clostridium thailandense sp. nov., a novel acetogenic bacterium isolated from peat land soil in Thailand.</title>
        <authorList>
            <person name="Chaikitkaew S."/>
            <person name="Birkeland N.K."/>
        </authorList>
    </citation>
    <scope>NUCLEOTIDE SEQUENCE</scope>
    <source>
        <strain evidence="2">PL3</strain>
    </source>
</reference>
<name>A0A949WSG4_9CLOT</name>
<keyword evidence="3" id="KW-1185">Reference proteome</keyword>
<dbReference type="EMBL" id="JAEEGC010000112">
    <property type="protein sequence ID" value="MBV7275150.1"/>
    <property type="molecule type" value="Genomic_DNA"/>
</dbReference>
<dbReference type="AlphaFoldDB" id="A0A949WSG4"/>
<dbReference type="InterPro" id="IPR005119">
    <property type="entry name" value="LysR_subst-bd"/>
</dbReference>
<dbReference type="CDD" id="cd05466">
    <property type="entry name" value="PBP2_LTTR_substrate"/>
    <property type="match status" value="1"/>
</dbReference>
<evidence type="ECO:0000313" key="2">
    <source>
        <dbReference type="EMBL" id="MBV7275150.1"/>
    </source>
</evidence>
<protein>
    <submittedName>
        <fullName evidence="2">LysR family transcriptional regulator substrate-binding protein</fullName>
    </submittedName>
</protein>
<dbReference type="Pfam" id="PF03466">
    <property type="entry name" value="LysR_substrate"/>
    <property type="match status" value="1"/>
</dbReference>
<sequence length="122" mass="14469">MKGVSTTDCKIEQFKGYPFLMVGKNNRFRDKVDEYLYKQNIKPNILLEAENIETLLELCIKEMGLTFYEDLFIRRRYQSFNEKVAVLPLEDINSEMVAIGYYTPRYLTFAAKEFIRMAKELL</sequence>
<proteinExistence type="predicted"/>
<evidence type="ECO:0000313" key="3">
    <source>
        <dbReference type="Proteomes" id="UP000694308"/>
    </source>
</evidence>
<comment type="caution">
    <text evidence="2">The sequence shown here is derived from an EMBL/GenBank/DDBJ whole genome shotgun (WGS) entry which is preliminary data.</text>
</comment>
<organism evidence="2 3">
    <name type="scientific">Clostridium thailandense</name>
    <dbReference type="NCBI Taxonomy" id="2794346"/>
    <lineage>
        <taxon>Bacteria</taxon>
        <taxon>Bacillati</taxon>
        <taxon>Bacillota</taxon>
        <taxon>Clostridia</taxon>
        <taxon>Eubacteriales</taxon>
        <taxon>Clostridiaceae</taxon>
        <taxon>Clostridium</taxon>
    </lineage>
</organism>
<dbReference type="RefSeq" id="WP_218322205.1">
    <property type="nucleotide sequence ID" value="NZ_JAEEGC010000112.1"/>
</dbReference>
<accession>A0A949WSG4</accession>
<feature type="domain" description="LysR substrate-binding" evidence="1">
    <location>
        <begin position="10"/>
        <end position="120"/>
    </location>
</feature>
<dbReference type="Proteomes" id="UP000694308">
    <property type="component" value="Unassembled WGS sequence"/>
</dbReference>